<dbReference type="GO" id="GO:0005634">
    <property type="term" value="C:nucleus"/>
    <property type="evidence" value="ECO:0007669"/>
    <property type="project" value="UniProtKB-SubCell"/>
</dbReference>
<gene>
    <name evidence="17 18" type="primary">LOC103060425</name>
</gene>
<dbReference type="GO" id="GO:0000978">
    <property type="term" value="F:RNA polymerase II cis-regulatory region sequence-specific DNA binding"/>
    <property type="evidence" value="ECO:0007669"/>
    <property type="project" value="TreeGrafter"/>
</dbReference>
<evidence type="ECO:0000256" key="5">
    <source>
        <dbReference type="ARBA" id="ARBA00022771"/>
    </source>
</evidence>
<dbReference type="CDD" id="cd00065">
    <property type="entry name" value="FYVE_like_SF"/>
    <property type="match status" value="1"/>
</dbReference>
<dbReference type="FunFam" id="3.30.160.60:FF:001049">
    <property type="entry name" value="zinc finger protein 319"/>
    <property type="match status" value="1"/>
</dbReference>
<dbReference type="InterPro" id="IPR003309">
    <property type="entry name" value="SCAN_dom"/>
</dbReference>
<keyword evidence="9" id="KW-0804">Transcription</keyword>
<dbReference type="GeneID" id="103060425"/>
<keyword evidence="3" id="KW-0479">Metal-binding</keyword>
<dbReference type="FunFam" id="3.30.160.60:FF:000925">
    <property type="entry name" value="Zinc finger protein 668"/>
    <property type="match status" value="1"/>
</dbReference>
<dbReference type="CDD" id="cd07936">
    <property type="entry name" value="SCAN"/>
    <property type="match status" value="1"/>
</dbReference>
<feature type="domain" description="KRAB" evidence="15">
    <location>
        <begin position="293"/>
        <end position="364"/>
    </location>
</feature>
<feature type="domain" description="C2H2-type" evidence="13">
    <location>
        <begin position="664"/>
        <end position="691"/>
    </location>
</feature>
<name>A0A9F2WIL4_PYTBI</name>
<feature type="domain" description="C2H2-type" evidence="13">
    <location>
        <begin position="720"/>
        <end position="742"/>
    </location>
</feature>
<dbReference type="SMART" id="SM00355">
    <property type="entry name" value="ZnF_C2H2"/>
    <property type="match status" value="6"/>
</dbReference>
<feature type="domain" description="SCAN box" evidence="14">
    <location>
        <begin position="207"/>
        <end position="286"/>
    </location>
</feature>
<keyword evidence="4" id="KW-0677">Repeat</keyword>
<evidence type="ECO:0000256" key="6">
    <source>
        <dbReference type="ARBA" id="ARBA00022833"/>
    </source>
</evidence>
<dbReference type="FunFam" id="1.10.4020.10:FF:000001">
    <property type="entry name" value="zinc finger protein 263 isoform X1"/>
    <property type="match status" value="1"/>
</dbReference>
<dbReference type="SUPFAM" id="SSF57667">
    <property type="entry name" value="beta-beta-alpha zinc fingers"/>
    <property type="match status" value="3"/>
</dbReference>
<comment type="similarity">
    <text evidence="2">Belongs to the krueppel C2H2-type zinc-finger protein family.</text>
</comment>
<comment type="subcellular location">
    <subcellularLocation>
        <location evidence="1">Nucleus</location>
    </subcellularLocation>
</comment>
<organism evidence="16 17">
    <name type="scientific">Python bivittatus</name>
    <name type="common">Burmese python</name>
    <name type="synonym">Python molurus bivittatus</name>
    <dbReference type="NCBI Taxonomy" id="176946"/>
    <lineage>
        <taxon>Eukaryota</taxon>
        <taxon>Metazoa</taxon>
        <taxon>Chordata</taxon>
        <taxon>Craniata</taxon>
        <taxon>Vertebrata</taxon>
        <taxon>Euteleostomi</taxon>
        <taxon>Lepidosauria</taxon>
        <taxon>Squamata</taxon>
        <taxon>Bifurcata</taxon>
        <taxon>Unidentata</taxon>
        <taxon>Episquamata</taxon>
        <taxon>Toxicofera</taxon>
        <taxon>Serpentes</taxon>
        <taxon>Henophidia</taxon>
        <taxon>Pythonidae</taxon>
        <taxon>Python</taxon>
    </lineage>
</organism>
<feature type="compositionally biased region" description="Basic and acidic residues" evidence="12">
    <location>
        <begin position="11"/>
        <end position="26"/>
    </location>
</feature>
<evidence type="ECO:0000256" key="12">
    <source>
        <dbReference type="SAM" id="MobiDB-lite"/>
    </source>
</evidence>
<dbReference type="InterPro" id="IPR001909">
    <property type="entry name" value="KRAB"/>
</dbReference>
<reference evidence="17 18" key="1">
    <citation type="submission" date="2025-04" db="UniProtKB">
        <authorList>
            <consortium name="RefSeq"/>
        </authorList>
    </citation>
    <scope>IDENTIFICATION</scope>
    <source>
        <tissue evidence="17 18">Liver</tissue>
    </source>
</reference>
<dbReference type="FunFam" id="3.30.160.60:FF:002343">
    <property type="entry name" value="Zinc finger protein 33A"/>
    <property type="match status" value="2"/>
</dbReference>
<feature type="region of interest" description="Disordered" evidence="12">
    <location>
        <begin position="737"/>
        <end position="774"/>
    </location>
</feature>
<dbReference type="SUPFAM" id="SSF109640">
    <property type="entry name" value="KRAB domain (Kruppel-associated box)"/>
    <property type="match status" value="1"/>
</dbReference>
<dbReference type="Pfam" id="PF01352">
    <property type="entry name" value="KRAB"/>
    <property type="match status" value="1"/>
</dbReference>
<feature type="domain" description="C2H2-type" evidence="13">
    <location>
        <begin position="692"/>
        <end position="719"/>
    </location>
</feature>
<feature type="domain" description="C2H2-type" evidence="13">
    <location>
        <begin position="580"/>
        <end position="607"/>
    </location>
</feature>
<dbReference type="Gene3D" id="6.10.140.140">
    <property type="match status" value="1"/>
</dbReference>
<dbReference type="PROSITE" id="PS50157">
    <property type="entry name" value="ZINC_FINGER_C2H2_2"/>
    <property type="match status" value="6"/>
</dbReference>
<dbReference type="InterPro" id="IPR036236">
    <property type="entry name" value="Znf_C2H2_sf"/>
</dbReference>
<dbReference type="InterPro" id="IPR038269">
    <property type="entry name" value="SCAN_sf"/>
</dbReference>
<feature type="compositionally biased region" description="Low complexity" evidence="12">
    <location>
        <begin position="94"/>
        <end position="105"/>
    </location>
</feature>
<evidence type="ECO:0000256" key="3">
    <source>
        <dbReference type="ARBA" id="ARBA00022723"/>
    </source>
</evidence>
<evidence type="ECO:0000313" key="18">
    <source>
        <dbReference type="RefSeq" id="XP_025032267.1"/>
    </source>
</evidence>
<accession>A0A9F2WIL4</accession>
<feature type="region of interest" description="Disordered" evidence="12">
    <location>
        <begin position="72"/>
        <end position="107"/>
    </location>
</feature>
<protein>
    <submittedName>
        <fullName evidence="17 18">Zinc finger protein 723-like</fullName>
    </submittedName>
</protein>
<feature type="domain" description="C2H2-type" evidence="13">
    <location>
        <begin position="608"/>
        <end position="635"/>
    </location>
</feature>
<evidence type="ECO:0000256" key="8">
    <source>
        <dbReference type="ARBA" id="ARBA00023125"/>
    </source>
</evidence>
<dbReference type="KEGG" id="pbi:103060425"/>
<keyword evidence="16" id="KW-1185">Reference proteome</keyword>
<proteinExistence type="inferred from homology"/>
<evidence type="ECO:0000256" key="9">
    <source>
        <dbReference type="ARBA" id="ARBA00023163"/>
    </source>
</evidence>
<dbReference type="GO" id="GO:0008270">
    <property type="term" value="F:zinc ion binding"/>
    <property type="evidence" value="ECO:0007669"/>
    <property type="project" value="UniProtKB-KW"/>
</dbReference>
<dbReference type="SMART" id="SM00349">
    <property type="entry name" value="KRAB"/>
    <property type="match status" value="1"/>
</dbReference>
<evidence type="ECO:0000256" key="11">
    <source>
        <dbReference type="PROSITE-ProRule" id="PRU00042"/>
    </source>
</evidence>
<evidence type="ECO:0000259" key="15">
    <source>
        <dbReference type="PROSITE" id="PS50805"/>
    </source>
</evidence>
<evidence type="ECO:0000259" key="14">
    <source>
        <dbReference type="PROSITE" id="PS50804"/>
    </source>
</evidence>
<dbReference type="GO" id="GO:0000981">
    <property type="term" value="F:DNA-binding transcription factor activity, RNA polymerase II-specific"/>
    <property type="evidence" value="ECO:0007669"/>
    <property type="project" value="TreeGrafter"/>
</dbReference>
<keyword evidence="6" id="KW-0862">Zinc</keyword>
<dbReference type="InterPro" id="IPR013087">
    <property type="entry name" value="Znf_C2H2_type"/>
</dbReference>
<feature type="region of interest" description="Disordered" evidence="12">
    <location>
        <begin position="1"/>
        <end position="33"/>
    </location>
</feature>
<feature type="domain" description="C2H2-type" evidence="13">
    <location>
        <begin position="636"/>
        <end position="663"/>
    </location>
</feature>
<evidence type="ECO:0000256" key="7">
    <source>
        <dbReference type="ARBA" id="ARBA00023015"/>
    </source>
</evidence>
<feature type="compositionally biased region" description="Basic and acidic residues" evidence="12">
    <location>
        <begin position="412"/>
        <end position="421"/>
    </location>
</feature>
<dbReference type="SMART" id="SM00431">
    <property type="entry name" value="SCAN"/>
    <property type="match status" value="1"/>
</dbReference>
<dbReference type="PANTHER" id="PTHR23226">
    <property type="entry name" value="ZINC FINGER AND SCAN DOMAIN-CONTAINING"/>
    <property type="match status" value="1"/>
</dbReference>
<dbReference type="SUPFAM" id="SSF47353">
    <property type="entry name" value="Retrovirus capsid dimerization domain-like"/>
    <property type="match status" value="1"/>
</dbReference>
<dbReference type="AlphaFoldDB" id="A0A9F2WIL4"/>
<evidence type="ECO:0000256" key="10">
    <source>
        <dbReference type="ARBA" id="ARBA00023242"/>
    </source>
</evidence>
<dbReference type="FunFam" id="3.30.160.60:FF:000663">
    <property type="entry name" value="Zinc finger protein 45"/>
    <property type="match status" value="1"/>
</dbReference>
<dbReference type="Pfam" id="PF00096">
    <property type="entry name" value="zf-C2H2"/>
    <property type="match status" value="6"/>
</dbReference>
<keyword evidence="8" id="KW-0238">DNA-binding</keyword>
<evidence type="ECO:0000256" key="4">
    <source>
        <dbReference type="ARBA" id="ARBA00022737"/>
    </source>
</evidence>
<dbReference type="CDD" id="cd07765">
    <property type="entry name" value="KRAB_A-box"/>
    <property type="match status" value="1"/>
</dbReference>
<evidence type="ECO:0000256" key="2">
    <source>
        <dbReference type="ARBA" id="ARBA00006991"/>
    </source>
</evidence>
<sequence length="806" mass="90836">MATTVEIGLNFDRESQSEPASKEADRSAYSTELPSLVHCGNTEELLHQMTPQEGHPKASRCWEDAWQQVLRSTSSQSRPDSMNHEKLQPNETNSPLKSSGPASSSEEVVINEDTVLEVVPPLSLPLKNTWMLQLHLEDDIEDYLEGFESVAYTNRWPREEWVARLKPYLSRKALLACSILEPGLANDYDVVKKRILHQYGITTEMQRQCFRQFRYQEAKGPRETCQILQALGQRWLKPERHTKKQILELLILEQFLAILPQEMQDWVRGCSPETCAQAVDLVEGFQLGDEPPVPFKDIDVKFSSEEWALLTEEQRALYHDVTLENFQNVSTLGIPLEKPEIITRIQQGGYLCFQDNTIRGNSPKNRFIGNPLSPTVTQGVEKRSFLRRATKTVKVQAPAMEAPQGSLGRGGALDKEPKSLKEGPASVPLTSIYPLKKPLAIPKDTSSKRRKHQPHLTREWASTKVGPQPSLLGETSGGLESGSQILTAKGRKRKTNLGPQEARPSKLKKQTASVGEHPKLKKKSEVLSEPPTLKKEALLREKTAQEKEHPLAFLEVKLHEAPLPVITWHPPFSATVVSDLTCLDCGRSFKQRADLRRHRYVHTREKPYACTLCEKCFRHPSNLHIHLRTHSGERPYQCPECGKAFSQSCNLRTHRKIHTGSKPYQCCVCGKSFCHSSNLTIHQRVHTGERPYPCSACSKRFSDRSTLVQHERTHTGERPYACAVCEQRFSQISHLVKHGRMHPDTGDPAEPAEDPSPNLSKSVLLPPGEKDSFRMTASKQGENLAWISKTWVSSSKASGQQNCTTT</sequence>
<dbReference type="PROSITE" id="PS50804">
    <property type="entry name" value="SCAN_BOX"/>
    <property type="match status" value="1"/>
</dbReference>
<keyword evidence="7" id="KW-0805">Transcription regulation</keyword>
<dbReference type="PROSITE" id="PS50805">
    <property type="entry name" value="KRAB"/>
    <property type="match status" value="1"/>
</dbReference>
<dbReference type="OMA" id="DATNCEK"/>
<evidence type="ECO:0000313" key="16">
    <source>
        <dbReference type="Proteomes" id="UP000695026"/>
    </source>
</evidence>
<dbReference type="PROSITE" id="PS00028">
    <property type="entry name" value="ZINC_FINGER_C2H2_1"/>
    <property type="match status" value="6"/>
</dbReference>
<dbReference type="RefSeq" id="XP_007443626.1">
    <property type="nucleotide sequence ID" value="XM_007443564.3"/>
</dbReference>
<dbReference type="InterPro" id="IPR036051">
    <property type="entry name" value="KRAB_dom_sf"/>
</dbReference>
<dbReference type="OrthoDB" id="6077919at2759"/>
<evidence type="ECO:0000259" key="13">
    <source>
        <dbReference type="PROSITE" id="PS50157"/>
    </source>
</evidence>
<dbReference type="Proteomes" id="UP000695026">
    <property type="component" value="Unplaced"/>
</dbReference>
<dbReference type="PANTHER" id="PTHR23226:SF379">
    <property type="entry name" value="C2H2-TYPE DOMAIN-CONTAINING PROTEIN"/>
    <property type="match status" value="1"/>
</dbReference>
<dbReference type="Pfam" id="PF02023">
    <property type="entry name" value="SCAN"/>
    <property type="match status" value="1"/>
</dbReference>
<keyword evidence="10" id="KW-0539">Nucleus</keyword>
<evidence type="ECO:0000256" key="1">
    <source>
        <dbReference type="ARBA" id="ARBA00004123"/>
    </source>
</evidence>
<keyword evidence="5 11" id="KW-0863">Zinc-finger</keyword>
<dbReference type="Gene3D" id="1.10.4020.10">
    <property type="entry name" value="DNA breaking-rejoining enzymes"/>
    <property type="match status" value="1"/>
</dbReference>
<dbReference type="RefSeq" id="XP_025032267.1">
    <property type="nucleotide sequence ID" value="XM_025176499.1"/>
</dbReference>
<evidence type="ECO:0000313" key="17">
    <source>
        <dbReference type="RefSeq" id="XP_007443626.1"/>
    </source>
</evidence>
<dbReference type="Gene3D" id="3.30.160.60">
    <property type="entry name" value="Classic Zinc Finger"/>
    <property type="match status" value="6"/>
</dbReference>
<feature type="region of interest" description="Disordered" evidence="12">
    <location>
        <begin position="397"/>
        <end position="533"/>
    </location>
</feature>